<dbReference type="InterPro" id="IPR033945">
    <property type="entry name" value="Cyt_c_oxase_su3_dom"/>
</dbReference>
<evidence type="ECO:0000259" key="12">
    <source>
        <dbReference type="PROSITE" id="PS50253"/>
    </source>
</evidence>
<keyword evidence="7 11" id="KW-0472">Membrane</keyword>
<organism evidence="13 14">
    <name type="scientific">Sulfitobacter guttiformis</name>
    <dbReference type="NCBI Taxonomy" id="74349"/>
    <lineage>
        <taxon>Bacteria</taxon>
        <taxon>Pseudomonadati</taxon>
        <taxon>Pseudomonadota</taxon>
        <taxon>Alphaproteobacteria</taxon>
        <taxon>Rhodobacterales</taxon>
        <taxon>Roseobacteraceae</taxon>
        <taxon>Sulfitobacter</taxon>
    </lineage>
</organism>
<protein>
    <recommendedName>
        <fullName evidence="3">cytochrome-c oxidase</fullName>
        <ecNumber evidence="3">7.1.1.9</ecNumber>
    </recommendedName>
    <alternativeName>
        <fullName evidence="8">Cytochrome aa3 subunit 3</fullName>
    </alternativeName>
    <alternativeName>
        <fullName evidence="9">Cytochrome c oxidase polypeptide III</fullName>
    </alternativeName>
</protein>
<dbReference type="PANTHER" id="PTHR11403">
    <property type="entry name" value="CYTOCHROME C OXIDASE SUBUNIT III"/>
    <property type="match status" value="1"/>
</dbReference>
<gene>
    <name evidence="13" type="ORF">C8N30_0593</name>
</gene>
<dbReference type="GO" id="GO:0005886">
    <property type="term" value="C:plasma membrane"/>
    <property type="evidence" value="ECO:0007669"/>
    <property type="project" value="UniProtKB-SubCell"/>
</dbReference>
<feature type="transmembrane region" description="Helical" evidence="11">
    <location>
        <begin position="245"/>
        <end position="266"/>
    </location>
</feature>
<dbReference type="InterPro" id="IPR000298">
    <property type="entry name" value="Cyt_c_oxidase-like_su3"/>
</dbReference>
<dbReference type="InterPro" id="IPR035973">
    <property type="entry name" value="Cyt_c_oxidase_su3-like_sf"/>
</dbReference>
<dbReference type="InterPro" id="IPR013833">
    <property type="entry name" value="Cyt_c_oxidase_su3_a-hlx"/>
</dbReference>
<dbReference type="InterPro" id="IPR024791">
    <property type="entry name" value="Cyt_c/ubiquinol_Oxase_su3"/>
</dbReference>
<proteinExistence type="inferred from homology"/>
<evidence type="ECO:0000256" key="7">
    <source>
        <dbReference type="ARBA" id="ARBA00023136"/>
    </source>
</evidence>
<feature type="transmembrane region" description="Helical" evidence="11">
    <location>
        <begin position="164"/>
        <end position="181"/>
    </location>
</feature>
<feature type="transmembrane region" description="Helical" evidence="11">
    <location>
        <begin position="81"/>
        <end position="102"/>
    </location>
</feature>
<feature type="transmembrane region" description="Helical" evidence="11">
    <location>
        <begin position="12"/>
        <end position="36"/>
    </location>
</feature>
<evidence type="ECO:0000256" key="1">
    <source>
        <dbReference type="ARBA" id="ARBA00004141"/>
    </source>
</evidence>
<evidence type="ECO:0000256" key="11">
    <source>
        <dbReference type="SAM" id="Phobius"/>
    </source>
</evidence>
<dbReference type="EMBL" id="RAQK01000001">
    <property type="protein sequence ID" value="RKE96042.1"/>
    <property type="molecule type" value="Genomic_DNA"/>
</dbReference>
<evidence type="ECO:0000256" key="3">
    <source>
        <dbReference type="ARBA" id="ARBA00012949"/>
    </source>
</evidence>
<evidence type="ECO:0000256" key="4">
    <source>
        <dbReference type="ARBA" id="ARBA00022692"/>
    </source>
</evidence>
<keyword evidence="4 10" id="KW-0812">Transmembrane</keyword>
<dbReference type="PROSITE" id="PS50253">
    <property type="entry name" value="COX3"/>
    <property type="match status" value="1"/>
</dbReference>
<dbReference type="PANTHER" id="PTHR11403:SF7">
    <property type="entry name" value="CYTOCHROME C OXIDASE SUBUNIT 3"/>
    <property type="match status" value="1"/>
</dbReference>
<dbReference type="Gene3D" id="1.20.120.80">
    <property type="entry name" value="Cytochrome c oxidase, subunit III, four-helix bundle"/>
    <property type="match status" value="1"/>
</dbReference>
<evidence type="ECO:0000256" key="9">
    <source>
        <dbReference type="ARBA" id="ARBA00031625"/>
    </source>
</evidence>
<reference evidence="13 14" key="1">
    <citation type="submission" date="2018-09" db="EMBL/GenBank/DDBJ databases">
        <title>Genomic Encyclopedia of Archaeal and Bacterial Type Strains, Phase II (KMG-II): from individual species to whole genera.</title>
        <authorList>
            <person name="Goeker M."/>
        </authorList>
    </citation>
    <scope>NUCLEOTIDE SEQUENCE [LARGE SCALE GENOMIC DNA]</scope>
    <source>
        <strain evidence="13 14">DSM 11458</strain>
    </source>
</reference>
<evidence type="ECO:0000313" key="14">
    <source>
        <dbReference type="Proteomes" id="UP000284407"/>
    </source>
</evidence>
<comment type="subcellular location">
    <subcellularLocation>
        <location evidence="10">Cell membrane</location>
        <topology evidence="10">Multi-pass membrane protein</topology>
    </subcellularLocation>
    <subcellularLocation>
        <location evidence="1">Membrane</location>
        <topology evidence="1">Multi-pass membrane protein</topology>
    </subcellularLocation>
</comment>
<evidence type="ECO:0000256" key="6">
    <source>
        <dbReference type="ARBA" id="ARBA00022989"/>
    </source>
</evidence>
<accession>A0A420DP82</accession>
<feature type="transmembrane region" description="Helical" evidence="11">
    <location>
        <begin position="201"/>
        <end position="224"/>
    </location>
</feature>
<dbReference type="STRING" id="1443111.Z949_2567"/>
<dbReference type="GO" id="GO:0004129">
    <property type="term" value="F:cytochrome-c oxidase activity"/>
    <property type="evidence" value="ECO:0007669"/>
    <property type="project" value="UniProtKB-EC"/>
</dbReference>
<feature type="domain" description="Heme-copper oxidase subunit III family profile" evidence="12">
    <location>
        <begin position="5"/>
        <end position="266"/>
    </location>
</feature>
<keyword evidence="14" id="KW-1185">Reference proteome</keyword>
<dbReference type="Proteomes" id="UP000284407">
    <property type="component" value="Unassembled WGS sequence"/>
</dbReference>
<evidence type="ECO:0000256" key="5">
    <source>
        <dbReference type="ARBA" id="ARBA00022967"/>
    </source>
</evidence>
<comment type="caution">
    <text evidence="13">The sequence shown here is derived from an EMBL/GenBank/DDBJ whole genome shotgun (WGS) entry which is preliminary data.</text>
</comment>
<name>A0A420DP82_9RHOB</name>
<evidence type="ECO:0000313" key="13">
    <source>
        <dbReference type="EMBL" id="RKE96042.1"/>
    </source>
</evidence>
<feature type="transmembrane region" description="Helical" evidence="11">
    <location>
        <begin position="42"/>
        <end position="60"/>
    </location>
</feature>
<dbReference type="AlphaFoldDB" id="A0A420DP82"/>
<keyword evidence="6 11" id="KW-1133">Transmembrane helix</keyword>
<evidence type="ECO:0000256" key="8">
    <source>
        <dbReference type="ARBA" id="ARBA00031400"/>
    </source>
</evidence>
<dbReference type="SUPFAM" id="SSF81452">
    <property type="entry name" value="Cytochrome c oxidase subunit III-like"/>
    <property type="match status" value="1"/>
</dbReference>
<dbReference type="GO" id="GO:0019646">
    <property type="term" value="P:aerobic electron transport chain"/>
    <property type="evidence" value="ECO:0007669"/>
    <property type="project" value="InterPro"/>
</dbReference>
<dbReference type="Pfam" id="PF00510">
    <property type="entry name" value="COX3"/>
    <property type="match status" value="1"/>
</dbReference>
<evidence type="ECO:0000256" key="10">
    <source>
        <dbReference type="RuleBase" id="RU003376"/>
    </source>
</evidence>
<dbReference type="CDD" id="cd01665">
    <property type="entry name" value="Cyt_c_Oxidase_III"/>
    <property type="match status" value="1"/>
</dbReference>
<evidence type="ECO:0000256" key="2">
    <source>
        <dbReference type="ARBA" id="ARBA00010581"/>
    </source>
</evidence>
<dbReference type="RefSeq" id="WP_025062995.1">
    <property type="nucleotide sequence ID" value="NZ_RAQK01000001.1"/>
</dbReference>
<keyword evidence="5" id="KW-1278">Translocase</keyword>
<dbReference type="Gene3D" id="1.10.287.70">
    <property type="match status" value="1"/>
</dbReference>
<sequence>MAHAKNHDYHILAPSIWPLLSSLFAFVMLTGGVLWMHSVTPFVFLIGFVGTLYCSFAWWSEVVEESKIGDHTTVVQIGLRYGFILFIMSEVMFFVAWFWSFFKHAMYPMNEYFGSTYVPPVIYQVDAFHLPLINTLILLLSGCAVTWAHHALVHGNNRADLKNGLLIAVVLGLLFTALQAYEYEHLLHEGWEFGGDKFFSNFFMATGFHGFHVIIGTIFLFVCWMRARAGHFTSERHVGFEAAAWYWHFVDVVWLFLFFAVYVFGIPGN</sequence>
<dbReference type="OrthoDB" id="9810850at2"/>
<feature type="transmembrane region" description="Helical" evidence="11">
    <location>
        <begin position="132"/>
        <end position="152"/>
    </location>
</feature>
<dbReference type="EC" id="7.1.1.9" evidence="3"/>
<comment type="similarity">
    <text evidence="2 10">Belongs to the cytochrome c oxidase subunit 3 family.</text>
</comment>